<evidence type="ECO:0000256" key="2">
    <source>
        <dbReference type="ARBA" id="ARBA00008917"/>
    </source>
</evidence>
<reference evidence="9" key="2">
    <citation type="submission" date="2021-05" db="UniProtKB">
        <authorList>
            <consortium name="EnsemblPlants"/>
        </authorList>
    </citation>
    <scope>IDENTIFICATION</scope>
    <source>
        <strain evidence="9">subsp. malaccensis</strain>
    </source>
</reference>
<keyword evidence="10" id="KW-1185">Reference proteome</keyword>
<comment type="function">
    <text evidence="7">May be involved in the degradation of misfolded endoplasmic reticulum (ER) luminal proteins.</text>
</comment>
<gene>
    <name evidence="8" type="ORF">GSMUA_152090.1</name>
</gene>
<dbReference type="Gramene" id="Ma06_t05930.1">
    <property type="protein sequence ID" value="Ma06_p05930.1"/>
    <property type="gene ID" value="Ma06_g05930"/>
</dbReference>
<dbReference type="GO" id="GO:0036503">
    <property type="term" value="P:ERAD pathway"/>
    <property type="evidence" value="ECO:0000318"/>
    <property type="project" value="GO_Central"/>
</dbReference>
<dbReference type="GO" id="GO:0005789">
    <property type="term" value="C:endoplasmic reticulum membrane"/>
    <property type="evidence" value="ECO:0000318"/>
    <property type="project" value="GO_Central"/>
</dbReference>
<comment type="similarity">
    <text evidence="2 7">Belongs to the derlin family.</text>
</comment>
<dbReference type="EMBL" id="HG996471">
    <property type="protein sequence ID" value="CAG1845414.1"/>
    <property type="molecule type" value="Genomic_DNA"/>
</dbReference>
<evidence type="ECO:0000313" key="9">
    <source>
        <dbReference type="EnsemblPlants" id="Ma06_p05930.1"/>
    </source>
</evidence>
<dbReference type="PANTHER" id="PTHR11009">
    <property type="entry name" value="DER1-LIKE PROTEIN, DERLIN"/>
    <property type="match status" value="1"/>
</dbReference>
<accession>A0A804JD55</accession>
<evidence type="ECO:0000256" key="6">
    <source>
        <dbReference type="ARBA" id="ARBA00023136"/>
    </source>
</evidence>
<keyword evidence="3" id="KW-0812">Transmembrane</keyword>
<reference evidence="8" key="1">
    <citation type="submission" date="2021-03" db="EMBL/GenBank/DDBJ databases">
        <authorList>
            <consortium name="Genoscope - CEA"/>
            <person name="William W."/>
        </authorList>
    </citation>
    <scope>NUCLEOTIDE SEQUENCE</scope>
    <source>
        <strain evidence="8">Doubled-haploid Pahang</strain>
    </source>
</reference>
<dbReference type="InterPro" id="IPR007599">
    <property type="entry name" value="DER1"/>
</dbReference>
<sequence>MWLGEGGCVLRPRTMAPSGGGVVQADAHRHAVVSHHRDRHRRRIISPYRLRLKPKLIVQQYEIWRLVTNFLYFGKWVGLKLASELHTKAATAKGTVHESYIGGSFGFVCQLHWKSPKRIQIWAPNFEFSWVFEAGGAIAYQCLTLTVYWRWHRLVRTSQVLGGGTARFSGSGRCHRLHYFSSLVGLQTWPKPGMIAGHAYYFLEDVYPLMQGHRPLRTPFIKNIICGGKWPNQGMQNLTLEHGMFIKRVTKKIVLQSFFRFCGSSHKQQGNMFHFLTFFCVFTASCEYQKELIW</sequence>
<evidence type="ECO:0000313" key="10">
    <source>
        <dbReference type="Proteomes" id="UP000012960"/>
    </source>
</evidence>
<evidence type="ECO:0000256" key="4">
    <source>
        <dbReference type="ARBA" id="ARBA00022824"/>
    </source>
</evidence>
<organism evidence="9 10">
    <name type="scientific">Musa acuminata subsp. malaccensis</name>
    <name type="common">Wild banana</name>
    <name type="synonym">Musa malaccensis</name>
    <dbReference type="NCBI Taxonomy" id="214687"/>
    <lineage>
        <taxon>Eukaryota</taxon>
        <taxon>Viridiplantae</taxon>
        <taxon>Streptophyta</taxon>
        <taxon>Embryophyta</taxon>
        <taxon>Tracheophyta</taxon>
        <taxon>Spermatophyta</taxon>
        <taxon>Magnoliopsida</taxon>
        <taxon>Liliopsida</taxon>
        <taxon>Zingiberales</taxon>
        <taxon>Musaceae</taxon>
        <taxon>Musa</taxon>
    </lineage>
</organism>
<comment type="subcellular location">
    <subcellularLocation>
        <location evidence="1 7">Endoplasmic reticulum membrane</location>
        <topology evidence="1 7">Multi-pass membrane protein</topology>
    </subcellularLocation>
</comment>
<evidence type="ECO:0000256" key="1">
    <source>
        <dbReference type="ARBA" id="ARBA00004477"/>
    </source>
</evidence>
<evidence type="ECO:0000256" key="3">
    <source>
        <dbReference type="ARBA" id="ARBA00022692"/>
    </source>
</evidence>
<dbReference type="Proteomes" id="UP000012960">
    <property type="component" value="Unplaced"/>
</dbReference>
<evidence type="ECO:0000256" key="5">
    <source>
        <dbReference type="ARBA" id="ARBA00022989"/>
    </source>
</evidence>
<evidence type="ECO:0000313" key="8">
    <source>
        <dbReference type="EMBL" id="CAG1845414.1"/>
    </source>
</evidence>
<keyword evidence="5" id="KW-1133">Transmembrane helix</keyword>
<keyword evidence="6" id="KW-0472">Membrane</keyword>
<dbReference type="Pfam" id="PF04511">
    <property type="entry name" value="DER1"/>
    <property type="match status" value="1"/>
</dbReference>
<name>A0A804JD55_MUSAM</name>
<keyword evidence="4 7" id="KW-0256">Endoplasmic reticulum</keyword>
<dbReference type="AlphaFoldDB" id="A0A804JD55"/>
<dbReference type="GO" id="GO:0005047">
    <property type="term" value="F:signal recognition particle binding"/>
    <property type="evidence" value="ECO:0000318"/>
    <property type="project" value="GO_Central"/>
</dbReference>
<dbReference type="EnsemblPlants" id="Ma06_t05930.1">
    <property type="protein sequence ID" value="Ma06_p05930.1"/>
    <property type="gene ID" value="Ma06_g05930"/>
</dbReference>
<proteinExistence type="inferred from homology"/>
<protein>
    <recommendedName>
        <fullName evidence="7">Derlin</fullName>
    </recommendedName>
</protein>
<evidence type="ECO:0000256" key="7">
    <source>
        <dbReference type="RuleBase" id="RU363059"/>
    </source>
</evidence>
<dbReference type="InParanoid" id="A0A804JD55"/>
<dbReference type="GO" id="GO:0030968">
    <property type="term" value="P:endoplasmic reticulum unfolded protein response"/>
    <property type="evidence" value="ECO:0000318"/>
    <property type="project" value="GO_Central"/>
</dbReference>